<dbReference type="GO" id="GO:0005922">
    <property type="term" value="C:connexin complex"/>
    <property type="evidence" value="ECO:0007669"/>
    <property type="project" value="InterPro"/>
</dbReference>
<dbReference type="Proteomes" id="UP001221898">
    <property type="component" value="Unassembled WGS sequence"/>
</dbReference>
<name>A0AAD7RFN8_9TELE</name>
<evidence type="ECO:0000256" key="4">
    <source>
        <dbReference type="ARBA" id="ARBA00022692"/>
    </source>
</evidence>
<evidence type="ECO:0000256" key="1">
    <source>
        <dbReference type="ARBA" id="ARBA00004610"/>
    </source>
</evidence>
<comment type="similarity">
    <text evidence="9">Belongs to the connexin family.</text>
</comment>
<accession>A0AAD7RFN8</accession>
<keyword evidence="5 9" id="KW-0303">Gap junction</keyword>
<keyword evidence="3" id="KW-1003">Cell membrane</keyword>
<dbReference type="PANTHER" id="PTHR11984:SF109">
    <property type="entry name" value="CONNEXIN 28.1-RELATED"/>
    <property type="match status" value="1"/>
</dbReference>
<dbReference type="Gene3D" id="1.20.1440.80">
    <property type="entry name" value="Gap junction channel protein cysteine-rich domain"/>
    <property type="match status" value="1"/>
</dbReference>
<keyword evidence="8 10" id="KW-0472">Membrane</keyword>
<proteinExistence type="inferred from homology"/>
<dbReference type="FunFam" id="1.20.1440.80:FF:000001">
    <property type="entry name" value="Gap junction alpha-1"/>
    <property type="match status" value="1"/>
</dbReference>
<dbReference type="SMART" id="SM00037">
    <property type="entry name" value="CNX"/>
    <property type="match status" value="1"/>
</dbReference>
<dbReference type="PANTHER" id="PTHR11984">
    <property type="entry name" value="CONNEXIN"/>
    <property type="match status" value="1"/>
</dbReference>
<comment type="caution">
    <text evidence="13">The sequence shown here is derived from an EMBL/GenBank/DDBJ whole genome shotgun (WGS) entry which is preliminary data.</text>
</comment>
<dbReference type="PROSITE" id="PS00408">
    <property type="entry name" value="CONNEXINS_2"/>
    <property type="match status" value="1"/>
</dbReference>
<comment type="subcellular location">
    <subcellularLocation>
        <location evidence="1">Cell junction</location>
        <location evidence="1">Gap junction</location>
    </subcellularLocation>
    <subcellularLocation>
        <location evidence="2 9">Cell membrane</location>
        <topology evidence="2 9">Multi-pass membrane protein</topology>
    </subcellularLocation>
</comment>
<feature type="domain" description="Connexin cysteine-rich" evidence="12">
    <location>
        <begin position="151"/>
        <end position="217"/>
    </location>
</feature>
<dbReference type="GO" id="GO:0005243">
    <property type="term" value="F:gap junction channel activity"/>
    <property type="evidence" value="ECO:0007669"/>
    <property type="project" value="TreeGrafter"/>
</dbReference>
<dbReference type="InterPro" id="IPR013092">
    <property type="entry name" value="Connexin_N"/>
</dbReference>
<organism evidence="13 14">
    <name type="scientific">Aldrovandia affinis</name>
    <dbReference type="NCBI Taxonomy" id="143900"/>
    <lineage>
        <taxon>Eukaryota</taxon>
        <taxon>Metazoa</taxon>
        <taxon>Chordata</taxon>
        <taxon>Craniata</taxon>
        <taxon>Vertebrata</taxon>
        <taxon>Euteleostomi</taxon>
        <taxon>Actinopterygii</taxon>
        <taxon>Neopterygii</taxon>
        <taxon>Teleostei</taxon>
        <taxon>Notacanthiformes</taxon>
        <taxon>Halosauridae</taxon>
        <taxon>Aldrovandia</taxon>
    </lineage>
</organism>
<feature type="transmembrane region" description="Helical" evidence="10">
    <location>
        <begin position="194"/>
        <end position="218"/>
    </location>
</feature>
<keyword evidence="7 10" id="KW-1133">Transmembrane helix</keyword>
<protein>
    <recommendedName>
        <fullName evidence="9">Gap junction protein</fullName>
    </recommendedName>
</protein>
<evidence type="ECO:0000259" key="11">
    <source>
        <dbReference type="SMART" id="SM00037"/>
    </source>
</evidence>
<dbReference type="Pfam" id="PF00029">
    <property type="entry name" value="Connexin"/>
    <property type="match status" value="1"/>
</dbReference>
<dbReference type="InterPro" id="IPR019570">
    <property type="entry name" value="Connexin_CCC"/>
</dbReference>
<sequence length="270" mass="30921">MGDWTFLGRLLDKVQIHSTVIGKVWLTVLFVFRILVLRAGAENVWGDEQSGFICNTKQPGCENVCYDHAFPVSHIRFWVFQIVFVSTPTLVYLGHVLHVIHQENKQRRRLQNHGELQVVMVPKYTDERGKIRIKGNLLGSYVVNVLFKIMFETTFIVGQYYLYGFILEPMFVCSRKPCPFMVECFISRPTEKSIFIIFMLVMASVSLLLNIVEIFYLICTRLKCGSSRCHGPQAISLHTCLFGDSSSQSGIQNKMNFKFEAEKSSTHSTA</sequence>
<dbReference type="SMART" id="SM01089">
    <property type="entry name" value="Connexin_CCC"/>
    <property type="match status" value="1"/>
</dbReference>
<dbReference type="PRINTS" id="PR00206">
    <property type="entry name" value="CONNEXIN"/>
</dbReference>
<keyword evidence="4 9" id="KW-0812">Transmembrane</keyword>
<comment type="function">
    <text evidence="9">One gap junction consists of a cluster of closely packed pairs of transmembrane channels, the connexons, through which materials of low MW diffuse from one cell to a neighboring cell.</text>
</comment>
<evidence type="ECO:0000259" key="12">
    <source>
        <dbReference type="SMART" id="SM01089"/>
    </source>
</evidence>
<evidence type="ECO:0000256" key="10">
    <source>
        <dbReference type="SAM" id="Phobius"/>
    </source>
</evidence>
<evidence type="ECO:0000256" key="7">
    <source>
        <dbReference type="ARBA" id="ARBA00022989"/>
    </source>
</evidence>
<dbReference type="AlphaFoldDB" id="A0AAD7RFN8"/>
<dbReference type="PROSITE" id="PS00407">
    <property type="entry name" value="CONNEXINS_1"/>
    <property type="match status" value="1"/>
</dbReference>
<gene>
    <name evidence="13" type="ORF">AAFF_G00221540</name>
</gene>
<evidence type="ECO:0000256" key="5">
    <source>
        <dbReference type="ARBA" id="ARBA00022868"/>
    </source>
</evidence>
<feature type="transmembrane region" description="Helical" evidence="10">
    <location>
        <begin position="78"/>
        <end position="100"/>
    </location>
</feature>
<evidence type="ECO:0000256" key="6">
    <source>
        <dbReference type="ARBA" id="ARBA00022949"/>
    </source>
</evidence>
<keyword evidence="14" id="KW-1185">Reference proteome</keyword>
<feature type="domain" description="Connexin N-terminal" evidence="11">
    <location>
        <begin position="43"/>
        <end position="76"/>
    </location>
</feature>
<dbReference type="InterPro" id="IPR000500">
    <property type="entry name" value="Connexin"/>
</dbReference>
<evidence type="ECO:0000256" key="9">
    <source>
        <dbReference type="RuleBase" id="RU000630"/>
    </source>
</evidence>
<feature type="transmembrane region" description="Helical" evidence="10">
    <location>
        <begin position="138"/>
        <end position="162"/>
    </location>
</feature>
<evidence type="ECO:0000256" key="2">
    <source>
        <dbReference type="ARBA" id="ARBA00004651"/>
    </source>
</evidence>
<dbReference type="InterPro" id="IPR017990">
    <property type="entry name" value="Connexin_CS"/>
</dbReference>
<evidence type="ECO:0000313" key="13">
    <source>
        <dbReference type="EMBL" id="KAJ8383364.1"/>
    </source>
</evidence>
<dbReference type="GO" id="GO:0007267">
    <property type="term" value="P:cell-cell signaling"/>
    <property type="evidence" value="ECO:0007669"/>
    <property type="project" value="TreeGrafter"/>
</dbReference>
<evidence type="ECO:0000256" key="3">
    <source>
        <dbReference type="ARBA" id="ARBA00022475"/>
    </source>
</evidence>
<evidence type="ECO:0000256" key="8">
    <source>
        <dbReference type="ARBA" id="ARBA00023136"/>
    </source>
</evidence>
<evidence type="ECO:0000313" key="14">
    <source>
        <dbReference type="Proteomes" id="UP001221898"/>
    </source>
</evidence>
<dbReference type="InterPro" id="IPR038359">
    <property type="entry name" value="Connexin_N_sf"/>
</dbReference>
<keyword evidence="6" id="KW-0965">Cell junction</keyword>
<comment type="subunit">
    <text evidence="9">A connexon is composed of a hexamer of connexins.</text>
</comment>
<reference evidence="13" key="1">
    <citation type="journal article" date="2023" name="Science">
        <title>Genome structures resolve the early diversification of teleost fishes.</title>
        <authorList>
            <person name="Parey E."/>
            <person name="Louis A."/>
            <person name="Montfort J."/>
            <person name="Bouchez O."/>
            <person name="Roques C."/>
            <person name="Iampietro C."/>
            <person name="Lluch J."/>
            <person name="Castinel A."/>
            <person name="Donnadieu C."/>
            <person name="Desvignes T."/>
            <person name="Floi Bucao C."/>
            <person name="Jouanno E."/>
            <person name="Wen M."/>
            <person name="Mejri S."/>
            <person name="Dirks R."/>
            <person name="Jansen H."/>
            <person name="Henkel C."/>
            <person name="Chen W.J."/>
            <person name="Zahm M."/>
            <person name="Cabau C."/>
            <person name="Klopp C."/>
            <person name="Thompson A.W."/>
            <person name="Robinson-Rechavi M."/>
            <person name="Braasch I."/>
            <person name="Lecointre G."/>
            <person name="Bobe J."/>
            <person name="Postlethwait J.H."/>
            <person name="Berthelot C."/>
            <person name="Roest Crollius H."/>
            <person name="Guiguen Y."/>
        </authorList>
    </citation>
    <scope>NUCLEOTIDE SEQUENCE</scope>
    <source>
        <strain evidence="13">NC1722</strain>
    </source>
</reference>
<feature type="transmembrane region" description="Helical" evidence="10">
    <location>
        <begin position="20"/>
        <end position="41"/>
    </location>
</feature>
<dbReference type="EMBL" id="JAINUG010000295">
    <property type="protein sequence ID" value="KAJ8383364.1"/>
    <property type="molecule type" value="Genomic_DNA"/>
</dbReference>